<dbReference type="PANTHER" id="PTHR13800:SF1">
    <property type="entry name" value="TRANSIENT RECEPTOR POTENTIAL CATION CHANNEL TRPM"/>
    <property type="match status" value="1"/>
</dbReference>
<evidence type="ECO:0000259" key="1">
    <source>
        <dbReference type="Pfam" id="PF18139"/>
    </source>
</evidence>
<dbReference type="GO" id="GO:0005886">
    <property type="term" value="C:plasma membrane"/>
    <property type="evidence" value="ECO:0007669"/>
    <property type="project" value="TreeGrafter"/>
</dbReference>
<dbReference type="InterPro" id="IPR041491">
    <property type="entry name" value="TRPM_SLOG"/>
</dbReference>
<organism evidence="2 3">
    <name type="scientific">Opisthorchis viverrini</name>
    <name type="common">Southeast Asian liver fluke</name>
    <dbReference type="NCBI Taxonomy" id="6198"/>
    <lineage>
        <taxon>Eukaryota</taxon>
        <taxon>Metazoa</taxon>
        <taxon>Spiralia</taxon>
        <taxon>Lophotrochozoa</taxon>
        <taxon>Platyhelminthes</taxon>
        <taxon>Trematoda</taxon>
        <taxon>Digenea</taxon>
        <taxon>Opisthorchiida</taxon>
        <taxon>Opisthorchiata</taxon>
        <taxon>Opisthorchiidae</taxon>
        <taxon>Opisthorchis</taxon>
    </lineage>
</organism>
<dbReference type="GO" id="GO:0005261">
    <property type="term" value="F:monoatomic cation channel activity"/>
    <property type="evidence" value="ECO:0007669"/>
    <property type="project" value="TreeGrafter"/>
</dbReference>
<dbReference type="InterPro" id="IPR050927">
    <property type="entry name" value="TRPM"/>
</dbReference>
<reference evidence="2 3" key="1">
    <citation type="submission" date="2015-03" db="EMBL/GenBank/DDBJ databases">
        <title>Draft genome of the nematode, Opisthorchis viverrini.</title>
        <authorList>
            <person name="Mitreva M."/>
        </authorList>
    </citation>
    <scope>NUCLEOTIDE SEQUENCE [LARGE SCALE GENOMIC DNA]</scope>
    <source>
        <strain evidence="2">Khon Kaen</strain>
    </source>
</reference>
<dbReference type="AlphaFoldDB" id="A0A1S8WJC0"/>
<name>A0A1S8WJC0_OPIVI</name>
<dbReference type="Proteomes" id="UP000243686">
    <property type="component" value="Unassembled WGS sequence"/>
</dbReference>
<dbReference type="PANTHER" id="PTHR13800">
    <property type="entry name" value="TRANSIENT RECEPTOR POTENTIAL CATION CHANNEL, SUBFAMILY M, MEMBER 6"/>
    <property type="match status" value="1"/>
</dbReference>
<keyword evidence="3" id="KW-1185">Reference proteome</keyword>
<feature type="non-terminal residue" evidence="2">
    <location>
        <position position="322"/>
    </location>
</feature>
<gene>
    <name evidence="2" type="ORF">X801_09856</name>
</gene>
<protein>
    <recommendedName>
        <fullName evidence="1">TRPM SLOG domain-containing protein</fullName>
    </recommendedName>
</protein>
<evidence type="ECO:0000313" key="2">
    <source>
        <dbReference type="EMBL" id="OON14353.1"/>
    </source>
</evidence>
<dbReference type="Pfam" id="PF18139">
    <property type="entry name" value="LSDAT_euk"/>
    <property type="match status" value="1"/>
</dbReference>
<dbReference type="GO" id="GO:0030001">
    <property type="term" value="P:metal ion transport"/>
    <property type="evidence" value="ECO:0007669"/>
    <property type="project" value="TreeGrafter"/>
</dbReference>
<accession>A0A1S8WJC0</accession>
<feature type="non-terminal residue" evidence="2">
    <location>
        <position position="1"/>
    </location>
</feature>
<proteinExistence type="predicted"/>
<dbReference type="EMBL" id="KV906699">
    <property type="protein sequence ID" value="OON14353.1"/>
    <property type="molecule type" value="Genomic_DNA"/>
</dbReference>
<evidence type="ECO:0000313" key="3">
    <source>
        <dbReference type="Proteomes" id="UP000243686"/>
    </source>
</evidence>
<feature type="domain" description="TRPM SLOG" evidence="1">
    <location>
        <begin position="209"/>
        <end position="308"/>
    </location>
</feature>
<sequence>NLRTPWKFRFKTNAWIPLDFWHLHNRRAGREEIEKAHDLRAACSNYAEKYVLLDISCEMKARLEKNILSLGVWNTYDDETCSCKGEFTLDTVQSESAPLHQNSTENCFNLRNLAMFGIEPEYTHEPAQQRLGLKILAKKDGADACEVRLALMMRPNEDICECNLPVKEHEMETKNPVLKKRFATYEGRFVRVPSPTFGELTHPANNYLAQYVRTADEMDFSKLTYFFESVWSLQRPQLVLTFYGDEVSSSTVRESLRKLVWKASDSTLTWILTDGLQHGISPTVSEATKHYIEAYGLGLVESIGIVPWRRMCCISNMSPGTY</sequence>